<dbReference type="Proteomes" id="UP001157418">
    <property type="component" value="Unassembled WGS sequence"/>
</dbReference>
<reference evidence="1 2" key="1">
    <citation type="submission" date="2022-01" db="EMBL/GenBank/DDBJ databases">
        <authorList>
            <person name="Xiong W."/>
            <person name="Schranz E."/>
        </authorList>
    </citation>
    <scope>NUCLEOTIDE SEQUENCE [LARGE SCALE GENOMIC DNA]</scope>
</reference>
<dbReference type="EMBL" id="CAKMRJ010003334">
    <property type="protein sequence ID" value="CAH1431789.1"/>
    <property type="molecule type" value="Genomic_DNA"/>
</dbReference>
<dbReference type="AlphaFoldDB" id="A0AAU9N0I0"/>
<evidence type="ECO:0000313" key="1">
    <source>
        <dbReference type="EMBL" id="CAH1431789.1"/>
    </source>
</evidence>
<gene>
    <name evidence="1" type="ORF">LVIROSA_LOCUS18490</name>
</gene>
<comment type="caution">
    <text evidence="1">The sequence shown here is derived from an EMBL/GenBank/DDBJ whole genome shotgun (WGS) entry which is preliminary data.</text>
</comment>
<proteinExistence type="predicted"/>
<organism evidence="1 2">
    <name type="scientific">Lactuca virosa</name>
    <dbReference type="NCBI Taxonomy" id="75947"/>
    <lineage>
        <taxon>Eukaryota</taxon>
        <taxon>Viridiplantae</taxon>
        <taxon>Streptophyta</taxon>
        <taxon>Embryophyta</taxon>
        <taxon>Tracheophyta</taxon>
        <taxon>Spermatophyta</taxon>
        <taxon>Magnoliopsida</taxon>
        <taxon>eudicotyledons</taxon>
        <taxon>Gunneridae</taxon>
        <taxon>Pentapetalae</taxon>
        <taxon>asterids</taxon>
        <taxon>campanulids</taxon>
        <taxon>Asterales</taxon>
        <taxon>Asteraceae</taxon>
        <taxon>Cichorioideae</taxon>
        <taxon>Cichorieae</taxon>
        <taxon>Lactucinae</taxon>
        <taxon>Lactuca</taxon>
    </lineage>
</organism>
<accession>A0AAU9N0I0</accession>
<protein>
    <recommendedName>
        <fullName evidence="3">Dirigent protein</fullName>
    </recommendedName>
</protein>
<evidence type="ECO:0000313" key="2">
    <source>
        <dbReference type="Proteomes" id="UP001157418"/>
    </source>
</evidence>
<sequence>MDSDFPSWSVMNVVSGFLMNVDSFGAVGDGVLMTQRPLEMHGRKHVLQIAFTGSSAIYNDICMRTQL</sequence>
<name>A0AAU9N0I0_9ASTR</name>
<evidence type="ECO:0008006" key="3">
    <source>
        <dbReference type="Google" id="ProtNLM"/>
    </source>
</evidence>
<keyword evidence="2" id="KW-1185">Reference proteome</keyword>